<reference evidence="2 3" key="2">
    <citation type="journal article" date="2015" name="Antonie Van Leeuwenhoek">
        <title>Thioclava indica sp. nov., isolated from surface seawater of the Indian Ocean.</title>
        <authorList>
            <person name="Liu Y."/>
            <person name="Lai Q."/>
            <person name="Du J."/>
            <person name="Xu H."/>
            <person name="Jiang L."/>
            <person name="Shao Z."/>
        </authorList>
    </citation>
    <scope>NUCLEOTIDE SEQUENCE [LARGE SCALE GENOMIC DNA]</scope>
    <source>
        <strain evidence="2 3">13D2W-2</strain>
    </source>
</reference>
<accession>A0A085TSC6</accession>
<dbReference type="EMBL" id="AQRC01000016">
    <property type="protein sequence ID" value="KFE33623.1"/>
    <property type="molecule type" value="Genomic_DNA"/>
</dbReference>
<evidence type="ECO:0000313" key="3">
    <source>
        <dbReference type="Proteomes" id="UP000028607"/>
    </source>
</evidence>
<feature type="signal peptide" evidence="1">
    <location>
        <begin position="1"/>
        <end position="28"/>
    </location>
</feature>
<dbReference type="AlphaFoldDB" id="A0A085TSC6"/>
<dbReference type="Proteomes" id="UP000028607">
    <property type="component" value="Unassembled WGS sequence"/>
</dbReference>
<comment type="caution">
    <text evidence="2">The sequence shown here is derived from an EMBL/GenBank/DDBJ whole genome shotgun (WGS) entry which is preliminary data.</text>
</comment>
<dbReference type="PATRIC" id="fig|1317124.6.peg.3325"/>
<dbReference type="eggNOG" id="ENOG5033M9D">
    <property type="taxonomic scope" value="Bacteria"/>
</dbReference>
<sequence>MSYRSKMTAAGIAAITAIGLGAPLTASAAGVGASVGVDAGAQVSSDTGSGVTLSTGAGASGQAAAQTPDAGAVVDTAKGAAQAGAMTVGSVVSGLEASAKASAMSDVSAKISGGNAATQVKLVTLANLETGSQALTSQVEKAIEAQKSTIGQVQKAISENAKLSAALSAKGYAASDVVGVAQNAGGDITIVVDNAG</sequence>
<keyword evidence="1" id="KW-0732">Signal</keyword>
<feature type="chain" id="PRO_5001797464" evidence="1">
    <location>
        <begin position="29"/>
        <end position="196"/>
    </location>
</feature>
<proteinExistence type="predicted"/>
<name>A0A085TSC6_9RHOB</name>
<evidence type="ECO:0000256" key="1">
    <source>
        <dbReference type="SAM" id="SignalP"/>
    </source>
</evidence>
<gene>
    <name evidence="2" type="ORF">DW2_16531</name>
</gene>
<keyword evidence="3" id="KW-1185">Reference proteome</keyword>
<reference evidence="3" key="1">
    <citation type="submission" date="2013-04" db="EMBL/GenBank/DDBJ databases">
        <title>Thioclava sp. 13D2W-2 Genome Sequencing.</title>
        <authorList>
            <person name="Lai Q."/>
            <person name="Li G."/>
            <person name="Shao Z."/>
        </authorList>
    </citation>
    <scope>NUCLEOTIDE SEQUENCE [LARGE SCALE GENOMIC DNA]</scope>
    <source>
        <strain evidence="3">13D2W-2</strain>
    </source>
</reference>
<dbReference type="RefSeq" id="WP_038148261.1">
    <property type="nucleotide sequence ID" value="NZ_AQRC01000016.1"/>
</dbReference>
<dbReference type="STRING" id="1317124.DW2_16531"/>
<protein>
    <submittedName>
        <fullName evidence="2">Peptidoglycan bound protein (LPXTG motif)</fullName>
    </submittedName>
</protein>
<organism evidence="2 3">
    <name type="scientific">Thioclava atlantica</name>
    <dbReference type="NCBI Taxonomy" id="1317124"/>
    <lineage>
        <taxon>Bacteria</taxon>
        <taxon>Pseudomonadati</taxon>
        <taxon>Pseudomonadota</taxon>
        <taxon>Alphaproteobacteria</taxon>
        <taxon>Rhodobacterales</taxon>
        <taxon>Paracoccaceae</taxon>
        <taxon>Thioclava</taxon>
    </lineage>
</organism>
<evidence type="ECO:0000313" key="2">
    <source>
        <dbReference type="EMBL" id="KFE33623.1"/>
    </source>
</evidence>